<dbReference type="EMBL" id="JAMZMK010002534">
    <property type="protein sequence ID" value="KAI7754766.1"/>
    <property type="molecule type" value="Genomic_DNA"/>
</dbReference>
<name>A0AAD5GWF6_AMBAR</name>
<evidence type="ECO:0000313" key="1">
    <source>
        <dbReference type="EMBL" id="KAI7754766.1"/>
    </source>
</evidence>
<accession>A0AAD5GWF6</accession>
<keyword evidence="2" id="KW-1185">Reference proteome</keyword>
<proteinExistence type="predicted"/>
<comment type="caution">
    <text evidence="1">The sequence shown here is derived from an EMBL/GenBank/DDBJ whole genome shotgun (WGS) entry which is preliminary data.</text>
</comment>
<evidence type="ECO:0000313" key="2">
    <source>
        <dbReference type="Proteomes" id="UP001206925"/>
    </source>
</evidence>
<dbReference type="AlphaFoldDB" id="A0AAD5GWF6"/>
<reference evidence="1" key="1">
    <citation type="submission" date="2022-06" db="EMBL/GenBank/DDBJ databases">
        <title>Uncovering the hologenomic basis of an extraordinary plant invasion.</title>
        <authorList>
            <person name="Bieker V.C."/>
            <person name="Martin M.D."/>
            <person name="Gilbert T."/>
            <person name="Hodgins K."/>
            <person name="Battlay P."/>
            <person name="Petersen B."/>
            <person name="Wilson J."/>
        </authorList>
    </citation>
    <scope>NUCLEOTIDE SEQUENCE</scope>
    <source>
        <strain evidence="1">AA19_3_7</strain>
        <tissue evidence="1">Leaf</tissue>
    </source>
</reference>
<protein>
    <submittedName>
        <fullName evidence="1">Uncharacterized protein</fullName>
    </submittedName>
</protein>
<gene>
    <name evidence="1" type="ORF">M8C21_033834</name>
</gene>
<dbReference type="Proteomes" id="UP001206925">
    <property type="component" value="Unassembled WGS sequence"/>
</dbReference>
<sequence length="129" mass="14381">MTPTVTQPRPPQLPVVSPRYEALETSTLQIGGVESGTNKSEGGDFDGCEVTFTTHGEIFTRIVTFQQGIAVVPTCLHVSKVNTRERIKPCMFSQRHRLNRDVFCVTDYIFFLSTPLVDGLHCYTTGLML</sequence>
<organism evidence="1 2">
    <name type="scientific">Ambrosia artemisiifolia</name>
    <name type="common">Common ragweed</name>
    <dbReference type="NCBI Taxonomy" id="4212"/>
    <lineage>
        <taxon>Eukaryota</taxon>
        <taxon>Viridiplantae</taxon>
        <taxon>Streptophyta</taxon>
        <taxon>Embryophyta</taxon>
        <taxon>Tracheophyta</taxon>
        <taxon>Spermatophyta</taxon>
        <taxon>Magnoliopsida</taxon>
        <taxon>eudicotyledons</taxon>
        <taxon>Gunneridae</taxon>
        <taxon>Pentapetalae</taxon>
        <taxon>asterids</taxon>
        <taxon>campanulids</taxon>
        <taxon>Asterales</taxon>
        <taxon>Asteraceae</taxon>
        <taxon>Asteroideae</taxon>
        <taxon>Heliantheae alliance</taxon>
        <taxon>Heliantheae</taxon>
        <taxon>Ambrosia</taxon>
    </lineage>
</organism>